<dbReference type="Gene3D" id="3.30.2010.10">
    <property type="entry name" value="Metalloproteases ('zincins'), catalytic domain"/>
    <property type="match status" value="1"/>
</dbReference>
<feature type="transmembrane region" description="Helical" evidence="7">
    <location>
        <begin position="68"/>
        <end position="93"/>
    </location>
</feature>
<keyword evidence="5 6" id="KW-0482">Metalloprotease</keyword>
<evidence type="ECO:0000256" key="2">
    <source>
        <dbReference type="ARBA" id="ARBA00022723"/>
    </source>
</evidence>
<accession>A0A1E5QM07</accession>
<feature type="transmembrane region" description="Helical" evidence="7">
    <location>
        <begin position="35"/>
        <end position="56"/>
    </location>
</feature>
<evidence type="ECO:0000256" key="5">
    <source>
        <dbReference type="ARBA" id="ARBA00023049"/>
    </source>
</evidence>
<keyword evidence="2" id="KW-0479">Metal-binding</keyword>
<proteinExistence type="inferred from homology"/>
<evidence type="ECO:0000259" key="8">
    <source>
        <dbReference type="Pfam" id="PF01435"/>
    </source>
</evidence>
<protein>
    <submittedName>
        <fullName evidence="9">Zn-dependent protease with chaperone function</fullName>
    </submittedName>
</protein>
<keyword evidence="3 6" id="KW-0378">Hydrolase</keyword>
<dbReference type="AlphaFoldDB" id="A0A1E5QM07"/>
<keyword evidence="4 6" id="KW-0862">Zinc</keyword>
<keyword evidence="1 6" id="KW-0645">Protease</keyword>
<organism evidence="9">
    <name type="scientific">Desertifilum tharense IPPAS B-1220</name>
    <dbReference type="NCBI Taxonomy" id="1781255"/>
    <lineage>
        <taxon>Bacteria</taxon>
        <taxon>Bacillati</taxon>
        <taxon>Cyanobacteriota</taxon>
        <taxon>Cyanophyceae</taxon>
        <taxon>Desertifilales</taxon>
        <taxon>Desertifilaceae</taxon>
        <taxon>Desertifilum</taxon>
    </lineage>
</organism>
<name>A0A1E5QM07_9CYAN</name>
<reference evidence="9" key="1">
    <citation type="submission" date="2016-09" db="EMBL/GenBank/DDBJ databases">
        <title>Draft genome of thermotolerant cyanobacterium Desertifilum sp. strain IPPAS B-1220.</title>
        <authorList>
            <person name="Sinetova M.A."/>
            <person name="Bolakhan K."/>
            <person name="Zayadan B.K."/>
            <person name="Mironov K.S."/>
            <person name="Ustinova V."/>
            <person name="Kupriyanova E.V."/>
            <person name="Sidorov R.A."/>
            <person name="Skrypnik A.N."/>
            <person name="Gogoleva N.E."/>
            <person name="Gogolev Y.V."/>
            <person name="Los D.A."/>
        </authorList>
    </citation>
    <scope>NUCLEOTIDE SEQUENCE [LARGE SCALE GENOMIC DNA]</scope>
    <source>
        <strain evidence="9">IPPAS B-1220</strain>
    </source>
</reference>
<evidence type="ECO:0000256" key="3">
    <source>
        <dbReference type="ARBA" id="ARBA00022801"/>
    </source>
</evidence>
<keyword evidence="7" id="KW-0472">Membrane</keyword>
<dbReference type="GO" id="GO:0006508">
    <property type="term" value="P:proteolysis"/>
    <property type="evidence" value="ECO:0007669"/>
    <property type="project" value="UniProtKB-KW"/>
</dbReference>
<keyword evidence="7" id="KW-0812">Transmembrane</keyword>
<dbReference type="RefSeq" id="WP_069966709.1">
    <property type="nucleotide sequence ID" value="NZ_CM124774.1"/>
</dbReference>
<feature type="domain" description="Peptidase M48" evidence="8">
    <location>
        <begin position="125"/>
        <end position="164"/>
    </location>
</feature>
<comment type="cofactor">
    <cofactor evidence="6">
        <name>Zn(2+)</name>
        <dbReference type="ChEBI" id="CHEBI:29105"/>
    </cofactor>
    <text evidence="6">Binds 1 zinc ion per subunit.</text>
</comment>
<evidence type="ECO:0000256" key="1">
    <source>
        <dbReference type="ARBA" id="ARBA00022670"/>
    </source>
</evidence>
<comment type="caution">
    <text evidence="9">The sequence shown here is derived from an EMBL/GenBank/DDBJ whole genome shotgun (WGS) entry which is preliminary data.</text>
</comment>
<comment type="similarity">
    <text evidence="6">Belongs to the peptidase M48 family.</text>
</comment>
<dbReference type="InterPro" id="IPR001915">
    <property type="entry name" value="Peptidase_M48"/>
</dbReference>
<sequence length="281" mass="32132">MHLVMISLALAIAITIRRSDILTQGTWQQRWERSLFCFLFPPLLLLVTACAVLYMGPGGQMLGFSAGWLSYGIAIAFLITILGLYLILGYQVWQTQHQLQQHPQIHLHHYPARLIDNQLLFSAQIGFWQPQLVIAQGLLDRLTPEQLNAVLTHERAHSHYRDTFWFFWLGGLRRLTGWLPQTETLWQELLLLRELRADCWTAQQVDPLLLAETLLLVVSQPLAPNADFCAPFSCALPANRLAERIDALISEPNLCLSQPHPWLWSWVGLCLLPLMSVPLHH</sequence>
<dbReference type="GO" id="GO:0004222">
    <property type="term" value="F:metalloendopeptidase activity"/>
    <property type="evidence" value="ECO:0007669"/>
    <property type="project" value="InterPro"/>
</dbReference>
<dbReference type="InterPro" id="IPR052173">
    <property type="entry name" value="Beta-lactam_resp_regulator"/>
</dbReference>
<evidence type="ECO:0000313" key="9">
    <source>
        <dbReference type="EMBL" id="OEJ75624.1"/>
    </source>
</evidence>
<dbReference type="Pfam" id="PF01435">
    <property type="entry name" value="Peptidase_M48"/>
    <property type="match status" value="1"/>
</dbReference>
<evidence type="ECO:0000256" key="7">
    <source>
        <dbReference type="SAM" id="Phobius"/>
    </source>
</evidence>
<dbReference type="CDD" id="cd07326">
    <property type="entry name" value="M56_BlaR1_MecR1_like"/>
    <property type="match status" value="1"/>
</dbReference>
<dbReference type="EMBL" id="MJGC01000047">
    <property type="protein sequence ID" value="OEJ75624.1"/>
    <property type="molecule type" value="Genomic_DNA"/>
</dbReference>
<gene>
    <name evidence="9" type="ORF">BH720_08250</name>
</gene>
<dbReference type="OrthoDB" id="462286at2"/>
<evidence type="ECO:0000256" key="4">
    <source>
        <dbReference type="ARBA" id="ARBA00022833"/>
    </source>
</evidence>
<dbReference type="GO" id="GO:0046872">
    <property type="term" value="F:metal ion binding"/>
    <property type="evidence" value="ECO:0007669"/>
    <property type="project" value="UniProtKB-KW"/>
</dbReference>
<evidence type="ECO:0000256" key="6">
    <source>
        <dbReference type="RuleBase" id="RU003983"/>
    </source>
</evidence>
<dbReference type="STRING" id="1781255.BH720_08250"/>
<dbReference type="PANTHER" id="PTHR34978:SF3">
    <property type="entry name" value="SLR0241 PROTEIN"/>
    <property type="match status" value="1"/>
</dbReference>
<keyword evidence="7" id="KW-1133">Transmembrane helix</keyword>
<dbReference type="PANTHER" id="PTHR34978">
    <property type="entry name" value="POSSIBLE SENSOR-TRANSDUCER PROTEIN BLAR"/>
    <property type="match status" value="1"/>
</dbReference>